<organism evidence="1 2">
    <name type="scientific">Cercopithifilaria johnstoni</name>
    <dbReference type="NCBI Taxonomy" id="2874296"/>
    <lineage>
        <taxon>Eukaryota</taxon>
        <taxon>Metazoa</taxon>
        <taxon>Ecdysozoa</taxon>
        <taxon>Nematoda</taxon>
        <taxon>Chromadorea</taxon>
        <taxon>Rhabditida</taxon>
        <taxon>Spirurina</taxon>
        <taxon>Spiruromorpha</taxon>
        <taxon>Filarioidea</taxon>
        <taxon>Onchocercidae</taxon>
        <taxon>Cercopithifilaria</taxon>
    </lineage>
</organism>
<proteinExistence type="predicted"/>
<dbReference type="EMBL" id="CAKAEH010001315">
    <property type="protein sequence ID" value="CAG9534599.1"/>
    <property type="molecule type" value="Genomic_DNA"/>
</dbReference>
<reference evidence="1" key="1">
    <citation type="submission" date="2021-09" db="EMBL/GenBank/DDBJ databases">
        <authorList>
            <consortium name="Pathogen Informatics"/>
        </authorList>
    </citation>
    <scope>NUCLEOTIDE SEQUENCE</scope>
</reference>
<dbReference type="GO" id="GO:0032543">
    <property type="term" value="P:mitochondrial translation"/>
    <property type="evidence" value="ECO:0007669"/>
    <property type="project" value="TreeGrafter"/>
</dbReference>
<dbReference type="PANTHER" id="PTHR24088">
    <property type="entry name" value="28S RIBOSOMAL PROTEIN S17, MITOCHONDRIAL"/>
    <property type="match status" value="1"/>
</dbReference>
<evidence type="ECO:0000313" key="2">
    <source>
        <dbReference type="Proteomes" id="UP000746747"/>
    </source>
</evidence>
<comment type="caution">
    <text evidence="1">The sequence shown here is derived from an EMBL/GenBank/DDBJ whole genome shotgun (WGS) entry which is preliminary data.</text>
</comment>
<dbReference type="GO" id="GO:0005763">
    <property type="term" value="C:mitochondrial small ribosomal subunit"/>
    <property type="evidence" value="ECO:0007669"/>
    <property type="project" value="InterPro"/>
</dbReference>
<dbReference type="AlphaFoldDB" id="A0A8J2MNB5"/>
<sequence length="213" mass="25041">MNLLLKMQLLKMDPMLYTTARHKTELSKNTLDMLLGKVLKRTHIGNDKIPCIQVRCRLNDFDEYIKKYFSRPIDLWALDPENATGLGDTILITKCDVDKRPAKLVTHIVDRVLFQYGNIIDPVTKKRVIKEKYEDDINLQTKLVKEIIEEPSSYDVLLFEEKRDMQWRRLNTRKMAISQRELSKQGRLLARKTFKSISKEKEETPGTDKEEDN</sequence>
<dbReference type="InterPro" id="IPR012340">
    <property type="entry name" value="NA-bd_OB-fold"/>
</dbReference>
<dbReference type="InterPro" id="IPR039193">
    <property type="entry name" value="Ribosomal_uS17m_metazoa"/>
</dbReference>
<name>A0A8J2MNB5_9BILA</name>
<dbReference type="Gene3D" id="2.40.50.140">
    <property type="entry name" value="Nucleic acid-binding proteins"/>
    <property type="match status" value="1"/>
</dbReference>
<dbReference type="PANTHER" id="PTHR24088:SF0">
    <property type="entry name" value="SMALL RIBOSOMAL SUBUNIT PROTEIN US17M"/>
    <property type="match status" value="1"/>
</dbReference>
<dbReference type="GO" id="GO:0003735">
    <property type="term" value="F:structural constituent of ribosome"/>
    <property type="evidence" value="ECO:0007669"/>
    <property type="project" value="InterPro"/>
</dbReference>
<gene>
    <name evidence="1" type="ORF">CJOHNSTONI_LOCUS4722</name>
</gene>
<keyword evidence="2" id="KW-1185">Reference proteome</keyword>
<evidence type="ECO:0008006" key="3">
    <source>
        <dbReference type="Google" id="ProtNLM"/>
    </source>
</evidence>
<dbReference type="OrthoDB" id="274752at2759"/>
<dbReference type="Proteomes" id="UP000746747">
    <property type="component" value="Unassembled WGS sequence"/>
</dbReference>
<dbReference type="SUPFAM" id="SSF50249">
    <property type="entry name" value="Nucleic acid-binding proteins"/>
    <property type="match status" value="1"/>
</dbReference>
<evidence type="ECO:0000313" key="1">
    <source>
        <dbReference type="EMBL" id="CAG9534599.1"/>
    </source>
</evidence>
<protein>
    <recommendedName>
        <fullName evidence="3">Ribosomal protein S17</fullName>
    </recommendedName>
</protein>
<accession>A0A8J2MNB5</accession>